<sequence length="184" mass="19946">MLVECGNTRDALKYCKTVLQTLKSAMRSPEVEVCKALATSLEERIRSHMQDGSGSKLAPGKLVNKIKGTMDWGISKLIGGPLPSAPAADLWSCSVVLLAASRSRTLAGMRSRERQTGMRGYLQGQLDYAWRDLVGWAPTFCRGPAGCGAPTRKRRSWGTQINFITTPIVSELTSSAITHDSEGC</sequence>
<dbReference type="AlphaFoldDB" id="A0A8T0IY60"/>
<comment type="caution">
    <text evidence="7">The sequence shown here is derived from an EMBL/GenBank/DDBJ whole genome shotgun (WGS) entry which is preliminary data.</text>
</comment>
<dbReference type="PANTHER" id="PTHR13402:SF6">
    <property type="entry name" value="SECRETORY 16, ISOFORM I"/>
    <property type="match status" value="1"/>
</dbReference>
<accession>A0A8T0IY60</accession>
<dbReference type="GO" id="GO:0070971">
    <property type="term" value="C:endoplasmic reticulum exit site"/>
    <property type="evidence" value="ECO:0007669"/>
    <property type="project" value="TreeGrafter"/>
</dbReference>
<evidence type="ECO:0000313" key="7">
    <source>
        <dbReference type="EMBL" id="KAG0588175.1"/>
    </source>
</evidence>
<evidence type="ECO:0000256" key="2">
    <source>
        <dbReference type="ARBA" id="ARBA00005927"/>
    </source>
</evidence>
<dbReference type="GO" id="GO:0007030">
    <property type="term" value="P:Golgi organization"/>
    <property type="evidence" value="ECO:0007669"/>
    <property type="project" value="TreeGrafter"/>
</dbReference>
<keyword evidence="4" id="KW-0256">Endoplasmic reticulum</keyword>
<reference evidence="7" key="1">
    <citation type="submission" date="2020-06" db="EMBL/GenBank/DDBJ databases">
        <title>WGS assembly of Ceratodon purpureus strain R40.</title>
        <authorList>
            <person name="Carey S.B."/>
            <person name="Jenkins J."/>
            <person name="Shu S."/>
            <person name="Lovell J.T."/>
            <person name="Sreedasyam A."/>
            <person name="Maumus F."/>
            <person name="Tiley G.P."/>
            <person name="Fernandez-Pozo N."/>
            <person name="Barry K."/>
            <person name="Chen C."/>
            <person name="Wang M."/>
            <person name="Lipzen A."/>
            <person name="Daum C."/>
            <person name="Saski C.A."/>
            <person name="Payton A.C."/>
            <person name="Mcbreen J.C."/>
            <person name="Conrad R.E."/>
            <person name="Kollar L.M."/>
            <person name="Olsson S."/>
            <person name="Huttunen S."/>
            <person name="Landis J.B."/>
            <person name="Wickett N.J."/>
            <person name="Johnson M.G."/>
            <person name="Rensing S.A."/>
            <person name="Grimwood J."/>
            <person name="Schmutz J."/>
            <person name="Mcdaniel S.F."/>
        </authorList>
    </citation>
    <scope>NUCLEOTIDE SEQUENCE</scope>
    <source>
        <strain evidence="7">R40</strain>
    </source>
</reference>
<gene>
    <name evidence="7" type="ORF">KC19_2G222100</name>
</gene>
<comment type="subcellular location">
    <subcellularLocation>
        <location evidence="1">Endoplasmic reticulum</location>
    </subcellularLocation>
</comment>
<keyword evidence="8" id="KW-1185">Reference proteome</keyword>
<evidence type="ECO:0000256" key="3">
    <source>
        <dbReference type="ARBA" id="ARBA00022448"/>
    </source>
</evidence>
<dbReference type="GO" id="GO:0012507">
    <property type="term" value="C:ER to Golgi transport vesicle membrane"/>
    <property type="evidence" value="ECO:0007669"/>
    <property type="project" value="TreeGrafter"/>
</dbReference>
<evidence type="ECO:0000313" key="8">
    <source>
        <dbReference type="Proteomes" id="UP000822688"/>
    </source>
</evidence>
<dbReference type="Pfam" id="PF12931">
    <property type="entry name" value="TPR_Sec16"/>
    <property type="match status" value="1"/>
</dbReference>
<dbReference type="EMBL" id="CM026422">
    <property type="protein sequence ID" value="KAG0588175.1"/>
    <property type="molecule type" value="Genomic_DNA"/>
</dbReference>
<keyword evidence="3" id="KW-0813">Transport</keyword>
<dbReference type="PANTHER" id="PTHR13402">
    <property type="entry name" value="RGPR-RELATED"/>
    <property type="match status" value="1"/>
</dbReference>
<proteinExistence type="inferred from homology"/>
<organism evidence="7 8">
    <name type="scientific">Ceratodon purpureus</name>
    <name type="common">Fire moss</name>
    <name type="synonym">Dicranum purpureum</name>
    <dbReference type="NCBI Taxonomy" id="3225"/>
    <lineage>
        <taxon>Eukaryota</taxon>
        <taxon>Viridiplantae</taxon>
        <taxon>Streptophyta</taxon>
        <taxon>Embryophyta</taxon>
        <taxon>Bryophyta</taxon>
        <taxon>Bryophytina</taxon>
        <taxon>Bryopsida</taxon>
        <taxon>Dicranidae</taxon>
        <taxon>Pseudoditrichales</taxon>
        <taxon>Ditrichaceae</taxon>
        <taxon>Ceratodon</taxon>
    </lineage>
</organism>
<evidence type="ECO:0000256" key="1">
    <source>
        <dbReference type="ARBA" id="ARBA00004240"/>
    </source>
</evidence>
<protein>
    <recommendedName>
        <fullName evidence="6">Sec16 Sec23-binding domain-containing protein</fullName>
    </recommendedName>
</protein>
<feature type="domain" description="Sec16 Sec23-binding" evidence="6">
    <location>
        <begin position="1"/>
        <end position="80"/>
    </location>
</feature>
<dbReference type="Proteomes" id="UP000822688">
    <property type="component" value="Chromosome 2"/>
</dbReference>
<dbReference type="GO" id="GO:0016192">
    <property type="term" value="P:vesicle-mediated transport"/>
    <property type="evidence" value="ECO:0007669"/>
    <property type="project" value="UniProtKB-KW"/>
</dbReference>
<keyword evidence="5" id="KW-0931">ER-Golgi transport</keyword>
<name>A0A8T0IY60_CERPU</name>
<dbReference type="InterPro" id="IPR024298">
    <property type="entry name" value="Sec16_Sec23-bd"/>
</dbReference>
<comment type="similarity">
    <text evidence="2">Belongs to the SEC16 family.</text>
</comment>
<evidence type="ECO:0000256" key="4">
    <source>
        <dbReference type="ARBA" id="ARBA00022824"/>
    </source>
</evidence>
<dbReference type="GO" id="GO:0070973">
    <property type="term" value="P:protein localization to endoplasmic reticulum exit site"/>
    <property type="evidence" value="ECO:0007669"/>
    <property type="project" value="TreeGrafter"/>
</dbReference>
<evidence type="ECO:0000259" key="6">
    <source>
        <dbReference type="Pfam" id="PF12931"/>
    </source>
</evidence>
<evidence type="ECO:0000256" key="5">
    <source>
        <dbReference type="ARBA" id="ARBA00022892"/>
    </source>
</evidence>